<keyword evidence="1" id="KW-0472">Membrane</keyword>
<keyword evidence="1" id="KW-1133">Transmembrane helix</keyword>
<dbReference type="AlphaFoldDB" id="A0A2K1Q2F6"/>
<dbReference type="EMBL" id="NPZB01000001">
    <property type="protein sequence ID" value="PNS09213.1"/>
    <property type="molecule type" value="Genomic_DNA"/>
</dbReference>
<reference evidence="2 3" key="1">
    <citation type="submission" date="2017-08" db="EMBL/GenBank/DDBJ databases">
        <title>Lysobacter sylvestris genome.</title>
        <authorList>
            <person name="Zhang D.-C."/>
            <person name="Albuquerque L."/>
            <person name="Franca L."/>
            <person name="Froufe H.J.C."/>
            <person name="Barroso C."/>
            <person name="Egas C."/>
            <person name="Da Costa M."/>
            <person name="Margesin R."/>
        </authorList>
    </citation>
    <scope>NUCLEOTIDE SEQUENCE [LARGE SCALE GENOMIC DNA]</scope>
    <source>
        <strain evidence="2 3">AM20-91</strain>
    </source>
</reference>
<feature type="transmembrane region" description="Helical" evidence="1">
    <location>
        <begin position="187"/>
        <end position="204"/>
    </location>
</feature>
<evidence type="ECO:0000313" key="2">
    <source>
        <dbReference type="EMBL" id="PNS09213.1"/>
    </source>
</evidence>
<protein>
    <submittedName>
        <fullName evidence="2">Uncharacterized protein</fullName>
    </submittedName>
</protein>
<feature type="transmembrane region" description="Helical" evidence="1">
    <location>
        <begin position="233"/>
        <end position="252"/>
    </location>
</feature>
<keyword evidence="3" id="KW-1185">Reference proteome</keyword>
<feature type="transmembrane region" description="Helical" evidence="1">
    <location>
        <begin position="28"/>
        <end position="48"/>
    </location>
</feature>
<evidence type="ECO:0000313" key="3">
    <source>
        <dbReference type="Proteomes" id="UP000236220"/>
    </source>
</evidence>
<feature type="transmembrane region" description="Helical" evidence="1">
    <location>
        <begin position="429"/>
        <end position="447"/>
    </location>
</feature>
<name>A0A2K1Q2F6_9GAMM</name>
<feature type="transmembrane region" description="Helical" evidence="1">
    <location>
        <begin position="259"/>
        <end position="281"/>
    </location>
</feature>
<feature type="transmembrane region" description="Helical" evidence="1">
    <location>
        <begin position="116"/>
        <end position="143"/>
    </location>
</feature>
<gene>
    <name evidence="2" type="ORF">Lysil_0842</name>
</gene>
<evidence type="ECO:0000256" key="1">
    <source>
        <dbReference type="SAM" id="Phobius"/>
    </source>
</evidence>
<feature type="transmembrane region" description="Helical" evidence="1">
    <location>
        <begin position="211"/>
        <end position="227"/>
    </location>
</feature>
<accession>A0A2K1Q2F6</accession>
<keyword evidence="1" id="KW-0812">Transmembrane</keyword>
<comment type="caution">
    <text evidence="2">The sequence shown here is derived from an EMBL/GenBank/DDBJ whole genome shotgun (WGS) entry which is preliminary data.</text>
</comment>
<dbReference type="Proteomes" id="UP000236220">
    <property type="component" value="Unassembled WGS sequence"/>
</dbReference>
<proteinExistence type="predicted"/>
<feature type="transmembrane region" description="Helical" evidence="1">
    <location>
        <begin position="359"/>
        <end position="381"/>
    </location>
</feature>
<organism evidence="2 3">
    <name type="scientific">Solilutibacter silvestris</name>
    <dbReference type="NCBI Taxonomy" id="1645665"/>
    <lineage>
        <taxon>Bacteria</taxon>
        <taxon>Pseudomonadati</taxon>
        <taxon>Pseudomonadota</taxon>
        <taxon>Gammaproteobacteria</taxon>
        <taxon>Lysobacterales</taxon>
        <taxon>Lysobacteraceae</taxon>
        <taxon>Solilutibacter</taxon>
    </lineage>
</organism>
<feature type="transmembrane region" description="Helical" evidence="1">
    <location>
        <begin position="321"/>
        <end position="339"/>
    </location>
</feature>
<sequence length="729" mass="80803">MTNEDMAINTQYGYKAARASKFSMFKKTGIDLFLVAAVFCLIGIWYAGPAFFSHFADGIPVSSAGGGVGHMIPGDQYEMYYRHTLPYYNIRNGHSLFYSGYEYNLGQTKTFVDGMIYLPFALLVSMLAFIVGPVAAVNAVIILSFTFCAISGFLLGRALTASRVGGWVCAAIVALLPFRIGFLFGEMFYATDMAFVPLALFFFCKNMQTRKWGYAAAFALTVLALATSNFALLYWFLLFFCPLFFLMTVRLVSQSRGNWRALIPSLLAVALPFSIMGIYLLHVKAVMNESSLKTGQHIEEVRTYSPILSDFLSKWNGNERTIYLGIACLLGIVGWGLCLRQWNQEKDSVVSLMRKYLMLMFPLIYVLAFGTTFGDLTKIHLYEWMFHHVPFANGSRTPGRLMPLVAVSCAPLAGYAVAWFAGKLKDPRVRAIVAVAAISIIAIDFKFSNATMTTLDSNNRAYAVIGNNADSSTVLGIPVQFNADHYLNTTYMYYGLVNNLRMVNGHSSTYPPGWEKFEAIADPLNEGAASREVLHEMTRRGIGYLAVHMTANEPKAMPLVTAMFDRNPALSLLAQDRGIYIYKIKDPSLAPIAIEPGNVAEALAADPEANKATPDVQELSGWYGREEYPNQAPFQWMHGIKSIVLVRTKQGRQPQHLKFSYKCPTGQLTVEGQGISVQQDAKNQEGWTNVVVSVPLGKTTVLGLTAATLYTVATDERKFGCMVREFSIN</sequence>
<feature type="transmembrane region" description="Helical" evidence="1">
    <location>
        <begin position="401"/>
        <end position="422"/>
    </location>
</feature>